<dbReference type="EMBL" id="MN577567">
    <property type="protein sequence ID" value="QGT49889.1"/>
    <property type="molecule type" value="Genomic_DNA"/>
</dbReference>
<evidence type="ECO:0000259" key="1">
    <source>
        <dbReference type="Pfam" id="PF10135"/>
    </source>
</evidence>
<proteinExistence type="predicted"/>
<feature type="domain" description="Flagellar protein FlgJ N-terminal" evidence="1">
    <location>
        <begin position="45"/>
        <end position="92"/>
    </location>
</feature>
<reference evidence="2" key="1">
    <citation type="journal article" date="2020" name="J. ISSAAS">
        <title>Lactobacilli and other gastrointestinal microbiota of Peromyscus leucopus, reservoir host for agents of Lyme disease and other zoonoses in North America.</title>
        <authorList>
            <person name="Milovic A."/>
            <person name="Bassam K."/>
            <person name="Shao H."/>
            <person name="Chatzistamou I."/>
            <person name="Tufts D.M."/>
            <person name="Diuk-Wasser M."/>
            <person name="Barbour A.G."/>
        </authorList>
    </citation>
    <scope>NUCLEOTIDE SEQUENCE</scope>
    <source>
        <strain evidence="2">LL4</strain>
    </source>
</reference>
<protein>
    <recommendedName>
        <fullName evidence="1">Flagellar protein FlgJ N-terminal domain-containing protein</fullName>
    </recommendedName>
</protein>
<dbReference type="InterPro" id="IPR016511">
    <property type="entry name" value="UCP007248"/>
</dbReference>
<name>A0A650EJK4_9HELI</name>
<sequence>MRIDTSMAMMNYDNAKLKNQSQVIQNQDDAKLKEQTDHFEALLLKTMLQDAIKNDDTLYPKQPGSDIYHSMYIDQLSEELSGSFGYSELLYRYLQDQQNQNAKRK</sequence>
<accession>A0A650EJK4</accession>
<dbReference type="InterPro" id="IPR019301">
    <property type="entry name" value="Flagellar_prot_FlgJ_N"/>
</dbReference>
<dbReference type="Pfam" id="PF10135">
    <property type="entry name" value="Rod-binding"/>
    <property type="match status" value="1"/>
</dbReference>
<dbReference type="AlphaFoldDB" id="A0A650EJK4"/>
<dbReference type="PIRSF" id="PIRSF007248">
    <property type="entry name" value="UCP007248"/>
    <property type="match status" value="1"/>
</dbReference>
<evidence type="ECO:0000313" key="2">
    <source>
        <dbReference type="EMBL" id="QGT49889.1"/>
    </source>
</evidence>
<gene>
    <name evidence="2" type="ORF">Helico4rc_0080</name>
</gene>
<organism evidence="2">
    <name type="scientific">uncultured Helicobacter sp</name>
    <dbReference type="NCBI Taxonomy" id="175537"/>
    <lineage>
        <taxon>Bacteria</taxon>
        <taxon>Pseudomonadati</taxon>
        <taxon>Campylobacterota</taxon>
        <taxon>Epsilonproteobacteria</taxon>
        <taxon>Campylobacterales</taxon>
        <taxon>Helicobacteraceae</taxon>
        <taxon>Helicobacter</taxon>
        <taxon>environmental samples</taxon>
    </lineage>
</organism>